<gene>
    <name evidence="1" type="ORF">DCHRY22_LOCUS3679</name>
</gene>
<name>A0A8J2W0C6_9NEOP</name>
<evidence type="ECO:0000313" key="2">
    <source>
        <dbReference type="Proteomes" id="UP000789524"/>
    </source>
</evidence>
<sequence>MTPQKAAPRGLERSQRSETLASADCSDAVSLGRVGKVRRLPLAGRGASGRAGRGRRRSGASRLLDWIARAASAQLFLNLPHISTSLLFAPRSGLRLNA</sequence>
<accession>A0A8J2W0C6</accession>
<organism evidence="1 2">
    <name type="scientific">Danaus chrysippus</name>
    <name type="common">African queen</name>
    <dbReference type="NCBI Taxonomy" id="151541"/>
    <lineage>
        <taxon>Eukaryota</taxon>
        <taxon>Metazoa</taxon>
        <taxon>Ecdysozoa</taxon>
        <taxon>Arthropoda</taxon>
        <taxon>Hexapoda</taxon>
        <taxon>Insecta</taxon>
        <taxon>Pterygota</taxon>
        <taxon>Neoptera</taxon>
        <taxon>Endopterygota</taxon>
        <taxon>Lepidoptera</taxon>
        <taxon>Glossata</taxon>
        <taxon>Ditrysia</taxon>
        <taxon>Papilionoidea</taxon>
        <taxon>Nymphalidae</taxon>
        <taxon>Danainae</taxon>
        <taxon>Danaini</taxon>
        <taxon>Danaina</taxon>
        <taxon>Danaus</taxon>
        <taxon>Anosia</taxon>
    </lineage>
</organism>
<reference evidence="1" key="1">
    <citation type="submission" date="2021-09" db="EMBL/GenBank/DDBJ databases">
        <authorList>
            <person name="Martin H S."/>
        </authorList>
    </citation>
    <scope>NUCLEOTIDE SEQUENCE</scope>
</reference>
<evidence type="ECO:0000313" key="1">
    <source>
        <dbReference type="EMBL" id="CAG9562329.1"/>
    </source>
</evidence>
<proteinExistence type="predicted"/>
<protein>
    <submittedName>
        <fullName evidence="1">(African queen) hypothetical protein</fullName>
    </submittedName>
</protein>
<dbReference type="Proteomes" id="UP000789524">
    <property type="component" value="Unassembled WGS sequence"/>
</dbReference>
<keyword evidence="2" id="KW-1185">Reference proteome</keyword>
<comment type="caution">
    <text evidence="1">The sequence shown here is derived from an EMBL/GenBank/DDBJ whole genome shotgun (WGS) entry which is preliminary data.</text>
</comment>
<dbReference type="EMBL" id="CAKASE010000048">
    <property type="protein sequence ID" value="CAG9562329.1"/>
    <property type="molecule type" value="Genomic_DNA"/>
</dbReference>
<dbReference type="AlphaFoldDB" id="A0A8J2W0C6"/>